<protein>
    <submittedName>
        <fullName evidence="2">Uncharacterized protein</fullName>
    </submittedName>
</protein>
<evidence type="ECO:0000313" key="2">
    <source>
        <dbReference type="EMBL" id="PWZ38634.1"/>
    </source>
</evidence>
<proteinExistence type="predicted"/>
<reference evidence="2" key="1">
    <citation type="journal article" date="2018" name="Nat. Genet.">
        <title>Extensive intraspecific gene order and gene structural variations between Mo17 and other maize genomes.</title>
        <authorList>
            <person name="Sun S."/>
            <person name="Zhou Y."/>
            <person name="Chen J."/>
            <person name="Shi J."/>
            <person name="Zhao H."/>
            <person name="Zhao H."/>
            <person name="Song W."/>
            <person name="Zhang M."/>
            <person name="Cui Y."/>
            <person name="Dong X."/>
            <person name="Liu H."/>
            <person name="Ma X."/>
            <person name="Jiao Y."/>
            <person name="Wang B."/>
            <person name="Wei X."/>
            <person name="Stein J.C."/>
            <person name="Glaubitz J.C."/>
            <person name="Lu F."/>
            <person name="Yu G."/>
            <person name="Liang C."/>
            <person name="Fengler K."/>
            <person name="Li B."/>
            <person name="Rafalski A."/>
            <person name="Schnable P.S."/>
            <person name="Ware D.H."/>
            <person name="Buckler E.S."/>
            <person name="Lai J."/>
        </authorList>
    </citation>
    <scope>NUCLEOTIDE SEQUENCE [LARGE SCALE GENOMIC DNA]</scope>
    <source>
        <tissue evidence="2">Seedling</tissue>
    </source>
</reference>
<feature type="compositionally biased region" description="Basic residues" evidence="1">
    <location>
        <begin position="24"/>
        <end position="33"/>
    </location>
</feature>
<dbReference type="AlphaFoldDB" id="A0A3L6FWW6"/>
<evidence type="ECO:0000256" key="1">
    <source>
        <dbReference type="SAM" id="MobiDB-lite"/>
    </source>
</evidence>
<organism evidence="2">
    <name type="scientific">Zea mays</name>
    <name type="common">Maize</name>
    <dbReference type="NCBI Taxonomy" id="4577"/>
    <lineage>
        <taxon>Eukaryota</taxon>
        <taxon>Viridiplantae</taxon>
        <taxon>Streptophyta</taxon>
        <taxon>Embryophyta</taxon>
        <taxon>Tracheophyta</taxon>
        <taxon>Spermatophyta</taxon>
        <taxon>Magnoliopsida</taxon>
        <taxon>Liliopsida</taxon>
        <taxon>Poales</taxon>
        <taxon>Poaceae</taxon>
        <taxon>PACMAD clade</taxon>
        <taxon>Panicoideae</taxon>
        <taxon>Andropogonodae</taxon>
        <taxon>Andropogoneae</taxon>
        <taxon>Tripsacinae</taxon>
        <taxon>Zea</taxon>
    </lineage>
</organism>
<feature type="compositionally biased region" description="Basic and acidic residues" evidence="1">
    <location>
        <begin position="51"/>
        <end position="66"/>
    </location>
</feature>
<feature type="region of interest" description="Disordered" evidence="1">
    <location>
        <begin position="1"/>
        <end position="95"/>
    </location>
</feature>
<comment type="caution">
    <text evidence="2">The sequence shown here is derived from an EMBL/GenBank/DDBJ whole genome shotgun (WGS) entry which is preliminary data.</text>
</comment>
<sequence>MGKARQEREGAGMGMPGLLQWRSWKGHQLRPRKGGTAMLRSGQQLCARAENVADKGRAGGEGKMEQRSSGAAVPDIGARPRGRSRGGEGRPAMGGEGAVLPAVAVGSRAPCPGVRAGGRGAGAPRLEPAPRGERLEKSGRHGWRKLPALAAAAVSSEEERQGVWLVAAREKWRVGVQNCQFARERGAIYRRSTRVRVLNGPNWAGLGWPKHEIGLR</sequence>
<feature type="compositionally biased region" description="Basic and acidic residues" evidence="1">
    <location>
        <begin position="128"/>
        <end position="138"/>
    </location>
</feature>
<name>A0A3L6FWW6_MAIZE</name>
<feature type="region of interest" description="Disordered" evidence="1">
    <location>
        <begin position="114"/>
        <end position="138"/>
    </location>
</feature>
<gene>
    <name evidence="2" type="ORF">Zm00014a_040068</name>
</gene>
<feature type="compositionally biased region" description="Basic and acidic residues" evidence="1">
    <location>
        <begin position="1"/>
        <end position="10"/>
    </location>
</feature>
<accession>A0A3L6FWW6</accession>
<dbReference type="Proteomes" id="UP000251960">
    <property type="component" value="Chromosome 2"/>
</dbReference>
<dbReference type="EMBL" id="NCVQ01000003">
    <property type="protein sequence ID" value="PWZ38634.1"/>
    <property type="molecule type" value="Genomic_DNA"/>
</dbReference>